<dbReference type="Proteomes" id="UP000654108">
    <property type="component" value="Unassembled WGS sequence"/>
</dbReference>
<proteinExistence type="predicted"/>
<name>A0A927FSF5_9HYPH</name>
<comment type="caution">
    <text evidence="2">The sequence shown here is derived from an EMBL/GenBank/DDBJ whole genome shotgun (WGS) entry which is preliminary data.</text>
</comment>
<dbReference type="AlphaFoldDB" id="A0A927FSF5"/>
<feature type="region of interest" description="Disordered" evidence="1">
    <location>
        <begin position="1"/>
        <end position="25"/>
    </location>
</feature>
<keyword evidence="3" id="KW-1185">Reference proteome</keyword>
<evidence type="ECO:0000313" key="2">
    <source>
        <dbReference type="EMBL" id="MBD8064108.1"/>
    </source>
</evidence>
<dbReference type="EMBL" id="JACYFU010000001">
    <property type="protein sequence ID" value="MBD8064108.1"/>
    <property type="molecule type" value="Genomic_DNA"/>
</dbReference>
<protein>
    <submittedName>
        <fullName evidence="2">Uncharacterized protein</fullName>
    </submittedName>
</protein>
<sequence length="202" mass="21747">MLDADAARLPSGPAHAGATSGRRRRSLRQSAEALVLVHPSVRRLTDDRVPDDLADDLMIAAEDFTAIKVALGRREVYLVCVCNAAWRGHGRHAFLELKALAATMGHTIVLVPESFIRREPRLTNAMMIAGAEGAEIGLTDRMKLLAHLIDNGGSAPLLDLAVMVRGEEPISAIMALVVEGGLYVDLDKPILPATEVHLVQPL</sequence>
<gene>
    <name evidence="2" type="ORF">IC608_01280</name>
</gene>
<evidence type="ECO:0000313" key="3">
    <source>
        <dbReference type="Proteomes" id="UP000654108"/>
    </source>
</evidence>
<evidence type="ECO:0000256" key="1">
    <source>
        <dbReference type="SAM" id="MobiDB-lite"/>
    </source>
</evidence>
<accession>A0A927FSF5</accession>
<reference evidence="2" key="1">
    <citation type="submission" date="2020-09" db="EMBL/GenBank/DDBJ databases">
        <title>Genome seq and assembly of Devosia sp.</title>
        <authorList>
            <person name="Chhetri G."/>
        </authorList>
    </citation>
    <scope>NUCLEOTIDE SEQUENCE</scope>
    <source>
        <strain evidence="2">PTR5</strain>
    </source>
</reference>
<organism evidence="2 3">
    <name type="scientific">Devosia oryzisoli</name>
    <dbReference type="NCBI Taxonomy" id="2774138"/>
    <lineage>
        <taxon>Bacteria</taxon>
        <taxon>Pseudomonadati</taxon>
        <taxon>Pseudomonadota</taxon>
        <taxon>Alphaproteobacteria</taxon>
        <taxon>Hyphomicrobiales</taxon>
        <taxon>Devosiaceae</taxon>
        <taxon>Devosia</taxon>
    </lineage>
</organism>
<dbReference type="RefSeq" id="WP_191772223.1">
    <property type="nucleotide sequence ID" value="NZ_JACYFU010000001.1"/>
</dbReference>